<sequence length="281" mass="28943">MAYNVWRVAFAAGLVALVQLGGALARPAAEADTRAASADTQQGSSLVAQVAALVAANAALKSSVDKLVADVSTLKTGLSTAQATIATLQSDLSTARTTITTLTADVTALKAASASAPGTAITADSLDAKRGTARATAAFSTSEGDRDVFVVWPSRNGDASADFADSRVYPAFNINRDRGMGLITGGATADRPAVYDATFNVDRVCVGESCLWPSPKYPGVLAVGDAARKTTTVAVDTRPGAYDRVVAFQNNDGKVPALYYNQFGQYGTCNVDACACGHLFD</sequence>
<protein>
    <submittedName>
        <fullName evidence="2">Uncharacterized protein</fullName>
    </submittedName>
</protein>
<accession>A0A836B3J5</accession>
<evidence type="ECO:0000313" key="3">
    <source>
        <dbReference type="Proteomes" id="UP000650467"/>
    </source>
</evidence>
<evidence type="ECO:0000313" key="2">
    <source>
        <dbReference type="EMBL" id="KAG2446274.1"/>
    </source>
</evidence>
<comment type="caution">
    <text evidence="2">The sequence shown here is derived from an EMBL/GenBank/DDBJ whole genome shotgun (WGS) entry which is preliminary data.</text>
</comment>
<reference evidence="2" key="1">
    <citation type="journal article" date="2020" name="bioRxiv">
        <title>Comparative genomics of Chlamydomonas.</title>
        <authorList>
            <person name="Craig R.J."/>
            <person name="Hasan A.R."/>
            <person name="Ness R.W."/>
            <person name="Keightley P.D."/>
        </authorList>
    </citation>
    <scope>NUCLEOTIDE SEQUENCE</scope>
    <source>
        <strain evidence="2">SAG 7.73</strain>
    </source>
</reference>
<dbReference type="AlphaFoldDB" id="A0A836B3J5"/>
<name>A0A836B3J5_CHLIN</name>
<organism evidence="2 3">
    <name type="scientific">Chlamydomonas incerta</name>
    <dbReference type="NCBI Taxonomy" id="51695"/>
    <lineage>
        <taxon>Eukaryota</taxon>
        <taxon>Viridiplantae</taxon>
        <taxon>Chlorophyta</taxon>
        <taxon>core chlorophytes</taxon>
        <taxon>Chlorophyceae</taxon>
        <taxon>CS clade</taxon>
        <taxon>Chlamydomonadales</taxon>
        <taxon>Chlamydomonadaceae</taxon>
        <taxon>Chlamydomonas</taxon>
    </lineage>
</organism>
<keyword evidence="3" id="KW-1185">Reference proteome</keyword>
<proteinExistence type="predicted"/>
<dbReference type="Proteomes" id="UP000650467">
    <property type="component" value="Unassembled WGS sequence"/>
</dbReference>
<feature type="signal peptide" evidence="1">
    <location>
        <begin position="1"/>
        <end position="25"/>
    </location>
</feature>
<keyword evidence="1" id="KW-0732">Signal</keyword>
<gene>
    <name evidence="2" type="ORF">HXX76_000863</name>
</gene>
<dbReference type="EMBL" id="JAEHOC010000001">
    <property type="protein sequence ID" value="KAG2446274.1"/>
    <property type="molecule type" value="Genomic_DNA"/>
</dbReference>
<dbReference type="Gene3D" id="1.20.5.340">
    <property type="match status" value="1"/>
</dbReference>
<feature type="chain" id="PRO_5032522817" evidence="1">
    <location>
        <begin position="26"/>
        <end position="281"/>
    </location>
</feature>
<evidence type="ECO:0000256" key="1">
    <source>
        <dbReference type="SAM" id="SignalP"/>
    </source>
</evidence>